<feature type="domain" description="STAS" evidence="1">
    <location>
        <begin position="18"/>
        <end position="104"/>
    </location>
</feature>
<gene>
    <name evidence="2" type="ORF">RNB18_35350</name>
</gene>
<reference evidence="3" key="1">
    <citation type="submission" date="2023-07" db="EMBL/GenBank/DDBJ databases">
        <title>30 novel species of actinomycetes from the DSMZ collection.</title>
        <authorList>
            <person name="Nouioui I."/>
        </authorList>
    </citation>
    <scope>NUCLEOTIDE SEQUENCE [LARGE SCALE GENOMIC DNA]</scope>
    <source>
        <strain evidence="3">DSM 41640</strain>
    </source>
</reference>
<dbReference type="Proteomes" id="UP001183824">
    <property type="component" value="Unassembled WGS sequence"/>
</dbReference>
<accession>A0ABU2VJ31</accession>
<sequence>MDAPHTVGGPAPAVPGSAALEVSSLPGRSGIRARGEISLRTRPSWEHALSELARRHAGVSYVELSDVAFIDVAGVTALAVTAMNLPDGRVVVEHPPPQLPRVLEMFWPGLDRIEVALW</sequence>
<dbReference type="Pfam" id="PF13466">
    <property type="entry name" value="STAS_2"/>
    <property type="match status" value="1"/>
</dbReference>
<dbReference type="InterPro" id="IPR058548">
    <property type="entry name" value="MlaB-like_STAS"/>
</dbReference>
<organism evidence="2 3">
    <name type="scientific">Streptomyces doebereineriae</name>
    <dbReference type="NCBI Taxonomy" id="3075528"/>
    <lineage>
        <taxon>Bacteria</taxon>
        <taxon>Bacillati</taxon>
        <taxon>Actinomycetota</taxon>
        <taxon>Actinomycetes</taxon>
        <taxon>Kitasatosporales</taxon>
        <taxon>Streptomycetaceae</taxon>
        <taxon>Streptomyces</taxon>
    </lineage>
</organism>
<evidence type="ECO:0000313" key="3">
    <source>
        <dbReference type="Proteomes" id="UP001183824"/>
    </source>
</evidence>
<comment type="caution">
    <text evidence="2">The sequence shown here is derived from an EMBL/GenBank/DDBJ whole genome shotgun (WGS) entry which is preliminary data.</text>
</comment>
<dbReference type="InterPro" id="IPR002645">
    <property type="entry name" value="STAS_dom"/>
</dbReference>
<protein>
    <submittedName>
        <fullName evidence="2">STAS domain-containing protein</fullName>
    </submittedName>
</protein>
<dbReference type="RefSeq" id="WP_311718161.1">
    <property type="nucleotide sequence ID" value="NZ_JAVREZ010000015.1"/>
</dbReference>
<dbReference type="PROSITE" id="PS50801">
    <property type="entry name" value="STAS"/>
    <property type="match status" value="1"/>
</dbReference>
<dbReference type="SUPFAM" id="SSF52091">
    <property type="entry name" value="SpoIIaa-like"/>
    <property type="match status" value="1"/>
</dbReference>
<keyword evidence="3" id="KW-1185">Reference proteome</keyword>
<dbReference type="Gene3D" id="3.30.750.24">
    <property type="entry name" value="STAS domain"/>
    <property type="match status" value="1"/>
</dbReference>
<dbReference type="EMBL" id="JAVREZ010000015">
    <property type="protein sequence ID" value="MDT0485384.1"/>
    <property type="molecule type" value="Genomic_DNA"/>
</dbReference>
<proteinExistence type="predicted"/>
<dbReference type="CDD" id="cd07043">
    <property type="entry name" value="STAS_anti-anti-sigma_factors"/>
    <property type="match status" value="1"/>
</dbReference>
<evidence type="ECO:0000313" key="2">
    <source>
        <dbReference type="EMBL" id="MDT0485384.1"/>
    </source>
</evidence>
<dbReference type="InterPro" id="IPR036513">
    <property type="entry name" value="STAS_dom_sf"/>
</dbReference>
<name>A0ABU2VJ31_9ACTN</name>
<evidence type="ECO:0000259" key="1">
    <source>
        <dbReference type="PROSITE" id="PS50801"/>
    </source>
</evidence>